<comment type="caution">
    <text evidence="1">The sequence shown here is derived from an EMBL/GenBank/DDBJ whole genome shotgun (WGS) entry which is preliminary data.</text>
</comment>
<accession>A0A8J5WUT9</accession>
<name>A0A8J5WUT9_ZIZPA</name>
<dbReference type="EMBL" id="JAAALK010000079">
    <property type="protein sequence ID" value="KAG8095856.1"/>
    <property type="molecule type" value="Genomic_DNA"/>
</dbReference>
<reference evidence="1" key="1">
    <citation type="journal article" date="2021" name="bioRxiv">
        <title>Whole Genome Assembly and Annotation of Northern Wild Rice, Zizania palustris L., Supports a Whole Genome Duplication in the Zizania Genus.</title>
        <authorList>
            <person name="Haas M."/>
            <person name="Kono T."/>
            <person name="Macchietto M."/>
            <person name="Millas R."/>
            <person name="McGilp L."/>
            <person name="Shao M."/>
            <person name="Duquette J."/>
            <person name="Hirsch C.N."/>
            <person name="Kimball J."/>
        </authorList>
    </citation>
    <scope>NUCLEOTIDE SEQUENCE</scope>
    <source>
        <tissue evidence="1">Fresh leaf tissue</tissue>
    </source>
</reference>
<evidence type="ECO:0000313" key="1">
    <source>
        <dbReference type="EMBL" id="KAG8095856.1"/>
    </source>
</evidence>
<keyword evidence="2" id="KW-1185">Reference proteome</keyword>
<dbReference type="Proteomes" id="UP000729402">
    <property type="component" value="Unassembled WGS sequence"/>
</dbReference>
<evidence type="ECO:0000313" key="2">
    <source>
        <dbReference type="Proteomes" id="UP000729402"/>
    </source>
</evidence>
<organism evidence="1 2">
    <name type="scientific">Zizania palustris</name>
    <name type="common">Northern wild rice</name>
    <dbReference type="NCBI Taxonomy" id="103762"/>
    <lineage>
        <taxon>Eukaryota</taxon>
        <taxon>Viridiplantae</taxon>
        <taxon>Streptophyta</taxon>
        <taxon>Embryophyta</taxon>
        <taxon>Tracheophyta</taxon>
        <taxon>Spermatophyta</taxon>
        <taxon>Magnoliopsida</taxon>
        <taxon>Liliopsida</taxon>
        <taxon>Poales</taxon>
        <taxon>Poaceae</taxon>
        <taxon>BOP clade</taxon>
        <taxon>Oryzoideae</taxon>
        <taxon>Oryzeae</taxon>
        <taxon>Zizaniinae</taxon>
        <taxon>Zizania</taxon>
    </lineage>
</organism>
<gene>
    <name evidence="1" type="ORF">GUJ93_ZPchr0013g34472</name>
</gene>
<sequence>MSLVVPLPTSSAVFGAAHIQQTLGSGFQGTVSRQIIRLSLHLGVVAARLALHRAAIVTRTTLCWDATPLN</sequence>
<reference evidence="1" key="2">
    <citation type="submission" date="2021-02" db="EMBL/GenBank/DDBJ databases">
        <authorList>
            <person name="Kimball J.A."/>
            <person name="Haas M.W."/>
            <person name="Macchietto M."/>
            <person name="Kono T."/>
            <person name="Duquette J."/>
            <person name="Shao M."/>
        </authorList>
    </citation>
    <scope>NUCLEOTIDE SEQUENCE</scope>
    <source>
        <tissue evidence="1">Fresh leaf tissue</tissue>
    </source>
</reference>
<proteinExistence type="predicted"/>
<dbReference type="AlphaFoldDB" id="A0A8J5WUT9"/>
<protein>
    <submittedName>
        <fullName evidence="1">Uncharacterized protein</fullName>
    </submittedName>
</protein>